<name>A0A7G9Z278_9EURY</name>
<protein>
    <recommendedName>
        <fullName evidence="1">RACo C-terminal domain-containing protein</fullName>
    </recommendedName>
</protein>
<dbReference type="Pfam" id="PF14574">
    <property type="entry name" value="RACo_C_ter"/>
    <property type="match status" value="1"/>
</dbReference>
<sequence>MRAREAITITQKDIGEIQLAKAAIFAGCSILMMRKNLKRNDLNEVSILGYENEAE</sequence>
<dbReference type="EMBL" id="MT631576">
    <property type="protein sequence ID" value="QNO54362.1"/>
    <property type="molecule type" value="Genomic_DNA"/>
</dbReference>
<dbReference type="AlphaFoldDB" id="A0A7G9Z278"/>
<evidence type="ECO:0000313" key="2">
    <source>
        <dbReference type="EMBL" id="QNO54362.1"/>
    </source>
</evidence>
<organism evidence="2">
    <name type="scientific">Candidatus Methanophaga sp. ANME-1 ERB7</name>
    <dbReference type="NCBI Taxonomy" id="2759913"/>
    <lineage>
        <taxon>Archaea</taxon>
        <taxon>Methanobacteriati</taxon>
        <taxon>Methanobacteriota</taxon>
        <taxon>Stenosarchaea group</taxon>
        <taxon>Methanomicrobia</taxon>
        <taxon>Candidatus Methanophagales</taxon>
        <taxon>Candidatus Methanophagaceae</taxon>
        <taxon>Candidatus Methanophaga</taxon>
    </lineage>
</organism>
<dbReference type="InterPro" id="IPR027980">
    <property type="entry name" value="RACo_C"/>
</dbReference>
<proteinExistence type="predicted"/>
<evidence type="ECO:0000259" key="1">
    <source>
        <dbReference type="Pfam" id="PF14574"/>
    </source>
</evidence>
<feature type="domain" description="RACo C-terminal" evidence="1">
    <location>
        <begin position="4"/>
        <end position="49"/>
    </location>
</feature>
<reference evidence="2" key="1">
    <citation type="submission" date="2020-06" db="EMBL/GenBank/DDBJ databases">
        <title>Unique genomic features of the anaerobic methanotrophic archaea.</title>
        <authorList>
            <person name="Chadwick G.L."/>
            <person name="Skennerton C.T."/>
            <person name="Laso-Perez R."/>
            <person name="Leu A.O."/>
            <person name="Speth D.R."/>
            <person name="Yu H."/>
            <person name="Morgan-Lang C."/>
            <person name="Hatzenpichler R."/>
            <person name="Goudeau D."/>
            <person name="Malmstrom R."/>
            <person name="Brazelton W.J."/>
            <person name="Woyke T."/>
            <person name="Hallam S.J."/>
            <person name="Tyson G.W."/>
            <person name="Wegener G."/>
            <person name="Boetius A."/>
            <person name="Orphan V."/>
        </authorList>
    </citation>
    <scope>NUCLEOTIDE SEQUENCE</scope>
</reference>
<gene>
    <name evidence="2" type="ORF">DIMBOPOO_00035</name>
</gene>
<accession>A0A7G9Z278</accession>